<evidence type="ECO:0000313" key="4">
    <source>
        <dbReference type="Proteomes" id="UP001205105"/>
    </source>
</evidence>
<protein>
    <submittedName>
        <fullName evidence="3">Uncharacterized protein</fullName>
    </submittedName>
</protein>
<name>A0AAD5DLM7_9CHLO</name>
<dbReference type="PROSITE" id="PS51257">
    <property type="entry name" value="PROKAR_LIPOPROTEIN"/>
    <property type="match status" value="1"/>
</dbReference>
<comment type="caution">
    <text evidence="3">The sequence shown here is derived from an EMBL/GenBank/DDBJ whole genome shotgun (WGS) entry which is preliminary data.</text>
</comment>
<feature type="signal peptide" evidence="2">
    <location>
        <begin position="1"/>
        <end position="24"/>
    </location>
</feature>
<dbReference type="Proteomes" id="UP001205105">
    <property type="component" value="Unassembled WGS sequence"/>
</dbReference>
<evidence type="ECO:0000313" key="3">
    <source>
        <dbReference type="EMBL" id="KAI7838553.1"/>
    </source>
</evidence>
<accession>A0AAD5DLM7</accession>
<keyword evidence="4" id="KW-1185">Reference proteome</keyword>
<reference evidence="3" key="1">
    <citation type="submission" date="2020-11" db="EMBL/GenBank/DDBJ databases">
        <title>Chlorella ohadii genome sequencing and assembly.</title>
        <authorList>
            <person name="Murik O."/>
            <person name="Treves H."/>
            <person name="Kedem I."/>
            <person name="Shotland Y."/>
            <person name="Kaplan A."/>
        </authorList>
    </citation>
    <scope>NUCLEOTIDE SEQUENCE</scope>
    <source>
        <strain evidence="3">1</strain>
    </source>
</reference>
<gene>
    <name evidence="3" type="ORF">COHA_007627</name>
</gene>
<keyword evidence="2" id="KW-0732">Signal</keyword>
<sequence>MTARQSALAVLAVLLSCCASTSTAVRPPGSARSGRHRPAEQLHDAGPTPIPTQTVLVKCACPGGCSLLAEFILAVDRPRNKYTCHANDPVVIGEFCRTSNELTEGGKSWKFDVDSRHLLSINGMAFDPTETSQFIVDGVVIPCKAL</sequence>
<dbReference type="AlphaFoldDB" id="A0AAD5DLM7"/>
<dbReference type="EMBL" id="JADXDR010000123">
    <property type="protein sequence ID" value="KAI7838553.1"/>
    <property type="molecule type" value="Genomic_DNA"/>
</dbReference>
<feature type="region of interest" description="Disordered" evidence="1">
    <location>
        <begin position="22"/>
        <end position="49"/>
    </location>
</feature>
<evidence type="ECO:0000256" key="2">
    <source>
        <dbReference type="SAM" id="SignalP"/>
    </source>
</evidence>
<organism evidence="3 4">
    <name type="scientific">Chlorella ohadii</name>
    <dbReference type="NCBI Taxonomy" id="2649997"/>
    <lineage>
        <taxon>Eukaryota</taxon>
        <taxon>Viridiplantae</taxon>
        <taxon>Chlorophyta</taxon>
        <taxon>core chlorophytes</taxon>
        <taxon>Trebouxiophyceae</taxon>
        <taxon>Chlorellales</taxon>
        <taxon>Chlorellaceae</taxon>
        <taxon>Chlorella clade</taxon>
        <taxon>Chlorella</taxon>
    </lineage>
</organism>
<evidence type="ECO:0000256" key="1">
    <source>
        <dbReference type="SAM" id="MobiDB-lite"/>
    </source>
</evidence>
<proteinExistence type="predicted"/>
<feature type="chain" id="PRO_5042056279" evidence="2">
    <location>
        <begin position="25"/>
        <end position="146"/>
    </location>
</feature>